<dbReference type="PANTHER" id="PTHR35936:SF25">
    <property type="entry name" value="ABC TRANSPORTER SUBSTRATE-BINDING PROTEIN"/>
    <property type="match status" value="1"/>
</dbReference>
<dbReference type="PANTHER" id="PTHR35936">
    <property type="entry name" value="MEMBRANE-BOUND LYTIC MUREIN TRANSGLYCOSYLASE F"/>
    <property type="match status" value="1"/>
</dbReference>
<keyword evidence="5" id="KW-1185">Reference proteome</keyword>
<dbReference type="Proteomes" id="UP001431221">
    <property type="component" value="Unassembled WGS sequence"/>
</dbReference>
<feature type="chain" id="PRO_5045682662" evidence="2">
    <location>
        <begin position="24"/>
        <end position="258"/>
    </location>
</feature>
<organism evidence="4 5">
    <name type="scientific">Roseibium sediminicola</name>
    <dbReference type="NCBI Taxonomy" id="2933272"/>
    <lineage>
        <taxon>Bacteria</taxon>
        <taxon>Pseudomonadati</taxon>
        <taxon>Pseudomonadota</taxon>
        <taxon>Alphaproteobacteria</taxon>
        <taxon>Hyphomicrobiales</taxon>
        <taxon>Stappiaceae</taxon>
        <taxon>Roseibium</taxon>
    </lineage>
</organism>
<dbReference type="SUPFAM" id="SSF53850">
    <property type="entry name" value="Periplasmic binding protein-like II"/>
    <property type="match status" value="1"/>
</dbReference>
<evidence type="ECO:0000259" key="3">
    <source>
        <dbReference type="Pfam" id="PF00497"/>
    </source>
</evidence>
<dbReference type="Gene3D" id="3.40.190.10">
    <property type="entry name" value="Periplasmic binding protein-like II"/>
    <property type="match status" value="2"/>
</dbReference>
<gene>
    <name evidence="4" type="ORF">M0H32_21365</name>
</gene>
<comment type="caution">
    <text evidence="4">The sequence shown here is derived from an EMBL/GenBank/DDBJ whole genome shotgun (WGS) entry which is preliminary data.</text>
</comment>
<dbReference type="RefSeq" id="WP_248157465.1">
    <property type="nucleotide sequence ID" value="NZ_JALNMJ010000018.1"/>
</dbReference>
<dbReference type="EMBL" id="JALNMJ010000018">
    <property type="protein sequence ID" value="MCK7614726.1"/>
    <property type="molecule type" value="Genomic_DNA"/>
</dbReference>
<sequence length="258" mass="28852">MPFARSLLFSLLTLLCFGSAAFADTPDKIRLTNGEWAPYQSETLPGYGAASSLVTAAFAAVGIDVEYGFFPWNRAMVLVERGAWDGTFMWVLTPERERIFLASDPLFTLQEVVFFNKDHALDASKPEDLKGKVMGALDSSAFGRQFAPLIEDGSITVARVQNNQQLFEMLAMGRVDFVPELETSGYEAVLEHLTPDQQKRIGHLHTMTYAWSYHLLVSRQIDDGPYFIDSFNRGLEIIRGTGDFDRIIGALIRPKTIN</sequence>
<evidence type="ECO:0000256" key="1">
    <source>
        <dbReference type="ARBA" id="ARBA00022729"/>
    </source>
</evidence>
<dbReference type="InterPro" id="IPR001638">
    <property type="entry name" value="Solute-binding_3/MltF_N"/>
</dbReference>
<reference evidence="4" key="1">
    <citation type="submission" date="2022-04" db="EMBL/GenBank/DDBJ databases">
        <title>Roseibium sp. CAU 1639 isolated from mud.</title>
        <authorList>
            <person name="Kim W."/>
        </authorList>
    </citation>
    <scope>NUCLEOTIDE SEQUENCE</scope>
    <source>
        <strain evidence="4">CAU 1639</strain>
    </source>
</reference>
<dbReference type="Pfam" id="PF00497">
    <property type="entry name" value="SBP_bac_3"/>
    <property type="match status" value="1"/>
</dbReference>
<protein>
    <submittedName>
        <fullName evidence="4">Transporter substrate-binding domain-containing protein</fullName>
    </submittedName>
</protein>
<keyword evidence="1 2" id="KW-0732">Signal</keyword>
<feature type="signal peptide" evidence="2">
    <location>
        <begin position="1"/>
        <end position="23"/>
    </location>
</feature>
<evidence type="ECO:0000313" key="4">
    <source>
        <dbReference type="EMBL" id="MCK7614726.1"/>
    </source>
</evidence>
<feature type="domain" description="Solute-binding protein family 3/N-terminal" evidence="3">
    <location>
        <begin position="36"/>
        <end position="247"/>
    </location>
</feature>
<evidence type="ECO:0000313" key="5">
    <source>
        <dbReference type="Proteomes" id="UP001431221"/>
    </source>
</evidence>
<name>A0ABT0GZH3_9HYPH</name>
<proteinExistence type="predicted"/>
<accession>A0ABT0GZH3</accession>
<evidence type="ECO:0000256" key="2">
    <source>
        <dbReference type="SAM" id="SignalP"/>
    </source>
</evidence>